<sequence length="204" mass="23308">MQQRAAVGNMGSSVFPRVLWVDLFGHIFVHNHILCRDVYENRVTLFVKIFSDIHDCTIPRVLLERQAHIHHRRGGRRQRRRRIAARELEEAKVVAPFPSNTGTGSPTSSRRFRGRDRTNIPPQKKIQESGRSAPVNLSPHSSGPTSMPEQRRIMTQLEEIQNQIRRVEETVVRNSVQPGVVEGRAESPPQYVAISSANRERPLE</sequence>
<feature type="coiled-coil region" evidence="1">
    <location>
        <begin position="150"/>
        <end position="177"/>
    </location>
</feature>
<evidence type="ECO:0000313" key="3">
    <source>
        <dbReference type="EMBL" id="CAA7261271.1"/>
    </source>
</evidence>
<evidence type="ECO:0000256" key="1">
    <source>
        <dbReference type="SAM" id="Coils"/>
    </source>
</evidence>
<feature type="region of interest" description="Disordered" evidence="2">
    <location>
        <begin position="180"/>
        <end position="204"/>
    </location>
</feature>
<dbReference type="AlphaFoldDB" id="A0A8S0VXS5"/>
<protein>
    <submittedName>
        <fullName evidence="3">Uncharacterized protein</fullName>
    </submittedName>
</protein>
<comment type="caution">
    <text evidence="3">The sequence shown here is derived from an EMBL/GenBank/DDBJ whole genome shotgun (WGS) entry which is preliminary data.</text>
</comment>
<dbReference type="EMBL" id="CACVBS010000032">
    <property type="protein sequence ID" value="CAA7261271.1"/>
    <property type="molecule type" value="Genomic_DNA"/>
</dbReference>
<evidence type="ECO:0000256" key="2">
    <source>
        <dbReference type="SAM" id="MobiDB-lite"/>
    </source>
</evidence>
<reference evidence="3 4" key="1">
    <citation type="submission" date="2020-01" db="EMBL/GenBank/DDBJ databases">
        <authorList>
            <person name="Gupta K D."/>
        </authorList>
    </citation>
    <scope>NUCLEOTIDE SEQUENCE [LARGE SCALE GENOMIC DNA]</scope>
</reference>
<accession>A0A8S0VXS5</accession>
<feature type="region of interest" description="Disordered" evidence="2">
    <location>
        <begin position="94"/>
        <end position="149"/>
    </location>
</feature>
<dbReference type="Proteomes" id="UP000467700">
    <property type="component" value="Unassembled WGS sequence"/>
</dbReference>
<keyword evidence="1" id="KW-0175">Coiled coil</keyword>
<proteinExistence type="predicted"/>
<feature type="compositionally biased region" description="Polar residues" evidence="2">
    <location>
        <begin position="138"/>
        <end position="148"/>
    </location>
</feature>
<keyword evidence="4" id="KW-1185">Reference proteome</keyword>
<name>A0A8S0VXS5_CYCAE</name>
<feature type="compositionally biased region" description="Low complexity" evidence="2">
    <location>
        <begin position="96"/>
        <end position="109"/>
    </location>
</feature>
<organism evidence="3 4">
    <name type="scientific">Cyclocybe aegerita</name>
    <name type="common">Black poplar mushroom</name>
    <name type="synonym">Agrocybe aegerita</name>
    <dbReference type="NCBI Taxonomy" id="1973307"/>
    <lineage>
        <taxon>Eukaryota</taxon>
        <taxon>Fungi</taxon>
        <taxon>Dikarya</taxon>
        <taxon>Basidiomycota</taxon>
        <taxon>Agaricomycotina</taxon>
        <taxon>Agaricomycetes</taxon>
        <taxon>Agaricomycetidae</taxon>
        <taxon>Agaricales</taxon>
        <taxon>Agaricineae</taxon>
        <taxon>Bolbitiaceae</taxon>
        <taxon>Cyclocybe</taxon>
    </lineage>
</organism>
<evidence type="ECO:0000313" key="4">
    <source>
        <dbReference type="Proteomes" id="UP000467700"/>
    </source>
</evidence>
<gene>
    <name evidence="3" type="ORF">AAE3_LOCUS3519</name>
</gene>